<evidence type="ECO:0000256" key="11">
    <source>
        <dbReference type="ARBA" id="ARBA00023170"/>
    </source>
</evidence>
<feature type="domain" description="Neurotransmitter-gated ion-channel transmembrane" evidence="22">
    <location>
        <begin position="222"/>
        <end position="448"/>
    </location>
</feature>
<dbReference type="InterPro" id="IPR006028">
    <property type="entry name" value="GABAA/Glycine_rcpt"/>
</dbReference>
<dbReference type="GO" id="GO:0007214">
    <property type="term" value="P:gamma-aminobutyric acid signaling pathway"/>
    <property type="evidence" value="ECO:0007669"/>
    <property type="project" value="InterPro"/>
</dbReference>
<keyword evidence="8 20" id="KW-0406">Ion transport</keyword>
<comment type="caution">
    <text evidence="23">The sequence shown here is derived from an EMBL/GenBank/DDBJ whole genome shotgun (WGS) entry which is preliminary data.</text>
</comment>
<evidence type="ECO:0000256" key="5">
    <source>
        <dbReference type="ARBA" id="ARBA00022729"/>
    </source>
</evidence>
<dbReference type="AlphaFoldDB" id="A0A813YW92"/>
<evidence type="ECO:0000256" key="9">
    <source>
        <dbReference type="ARBA" id="ARBA00023136"/>
    </source>
</evidence>
<evidence type="ECO:0000256" key="17">
    <source>
        <dbReference type="ARBA" id="ARBA00023303"/>
    </source>
</evidence>
<dbReference type="PROSITE" id="PS00236">
    <property type="entry name" value="NEUROTR_ION_CHANNEL"/>
    <property type="match status" value="1"/>
</dbReference>
<dbReference type="Pfam" id="PF02931">
    <property type="entry name" value="Neur_chan_LBD"/>
    <property type="match status" value="1"/>
</dbReference>
<dbReference type="EMBL" id="CAJNOT010000198">
    <property type="protein sequence ID" value="CAF0889611.1"/>
    <property type="molecule type" value="Genomic_DNA"/>
</dbReference>
<organism evidence="23 25">
    <name type="scientific">Rotaria sordida</name>
    <dbReference type="NCBI Taxonomy" id="392033"/>
    <lineage>
        <taxon>Eukaryota</taxon>
        <taxon>Metazoa</taxon>
        <taxon>Spiralia</taxon>
        <taxon>Gnathifera</taxon>
        <taxon>Rotifera</taxon>
        <taxon>Eurotatoria</taxon>
        <taxon>Bdelloidea</taxon>
        <taxon>Philodinida</taxon>
        <taxon>Philodinidae</taxon>
        <taxon>Rotaria</taxon>
    </lineage>
</organism>
<dbReference type="InterPro" id="IPR036734">
    <property type="entry name" value="Neur_chan_lig-bd_sf"/>
</dbReference>
<protein>
    <recommendedName>
        <fullName evidence="19">Gamma-aminobutyric acid receptor subunit beta</fullName>
    </recommendedName>
</protein>
<comment type="similarity">
    <text evidence="1">Belongs to the ligand-gated ion channel (TC 1.A.9) family. Gamma-aminobutyric acid receptor (TC 1.A.9.5) subfamily.</text>
</comment>
<evidence type="ECO:0000256" key="1">
    <source>
        <dbReference type="ARBA" id="ARBA00010180"/>
    </source>
</evidence>
<keyword evidence="10" id="KW-1015">Disulfide bond</keyword>
<dbReference type="GO" id="GO:0034707">
    <property type="term" value="C:chloride channel complex"/>
    <property type="evidence" value="ECO:0007669"/>
    <property type="project" value="UniProtKB-KW"/>
</dbReference>
<evidence type="ECO:0000256" key="13">
    <source>
        <dbReference type="ARBA" id="ARBA00023180"/>
    </source>
</evidence>
<evidence type="ECO:0000313" key="24">
    <source>
        <dbReference type="EMBL" id="CAF3896600.1"/>
    </source>
</evidence>
<keyword evidence="15" id="KW-0628">Postsynaptic cell membrane</keyword>
<dbReference type="PRINTS" id="PR01620">
    <property type="entry name" value="GABAARGAMMA"/>
</dbReference>
<dbReference type="InterPro" id="IPR006201">
    <property type="entry name" value="Neur_channel"/>
</dbReference>
<gene>
    <name evidence="24" type="ORF">JBS370_LOCUS20648</name>
    <name evidence="23" type="ORF">ZHD862_LOCUS6814</name>
</gene>
<proteinExistence type="inferred from homology"/>
<evidence type="ECO:0000259" key="22">
    <source>
        <dbReference type="Pfam" id="PF02932"/>
    </source>
</evidence>
<keyword evidence="3" id="KW-1003">Cell membrane</keyword>
<evidence type="ECO:0000256" key="15">
    <source>
        <dbReference type="ARBA" id="ARBA00023257"/>
    </source>
</evidence>
<dbReference type="GO" id="GO:0005230">
    <property type="term" value="F:extracellular ligand-gated monoatomic ion channel activity"/>
    <property type="evidence" value="ECO:0007669"/>
    <property type="project" value="InterPro"/>
</dbReference>
<dbReference type="FunFam" id="1.20.58.390:FF:000040">
    <property type="entry name" value="Gamma-aminobutyric acid receptor subunit beta-like"/>
    <property type="match status" value="1"/>
</dbReference>
<evidence type="ECO:0000256" key="18">
    <source>
        <dbReference type="ARBA" id="ARBA00034104"/>
    </source>
</evidence>
<dbReference type="GO" id="GO:0005254">
    <property type="term" value="F:chloride channel activity"/>
    <property type="evidence" value="ECO:0007669"/>
    <property type="project" value="UniProtKB-KW"/>
</dbReference>
<dbReference type="PANTHER" id="PTHR18945">
    <property type="entry name" value="NEUROTRANSMITTER GATED ION CHANNEL"/>
    <property type="match status" value="1"/>
</dbReference>
<keyword evidence="2 20" id="KW-0813">Transport</keyword>
<dbReference type="InterPro" id="IPR038050">
    <property type="entry name" value="Neuro_actylchol_rec"/>
</dbReference>
<dbReference type="SUPFAM" id="SSF90112">
    <property type="entry name" value="Neurotransmitter-gated ion-channel transmembrane pore"/>
    <property type="match status" value="1"/>
</dbReference>
<evidence type="ECO:0000313" key="23">
    <source>
        <dbReference type="EMBL" id="CAF0889611.1"/>
    </source>
</evidence>
<keyword evidence="4 20" id="KW-0812">Transmembrane</keyword>
<keyword evidence="12" id="KW-0869">Chloride channel</keyword>
<keyword evidence="5" id="KW-0732">Signal</keyword>
<keyword evidence="14" id="KW-0868">Chloride</keyword>
<comment type="subcellular location">
    <subcellularLocation>
        <location evidence="18">Postsynaptic cell membrane</location>
        <topology evidence="18">Multi-pass membrane protein</topology>
    </subcellularLocation>
</comment>
<feature type="transmembrane region" description="Helical" evidence="20">
    <location>
        <begin position="434"/>
        <end position="453"/>
    </location>
</feature>
<sequence length="459" mass="53813">MTASRLKNASIIIQDLLKDYDIRLRPSFGSEPLLLDIEIRLASFDSISEVNMDYTLTLYLNQYWRDERLIFGNKSDEMILTGEILDKFWLPDTFLPNDKSAYLHDVTEKNRMIRLYGNGEILYGMRFTSTLACMMDLRRYPLDRQNCTVEVESYGYTHADVIMRWKNGRASILDLDKVQFPQFTILDYDTVSYVIHLATGNYQRLSLSFILQRNIGYFLFQTYLPAVLIVMLSWVSFWINHEATSARVTLGITTVLTMTTISTGVRSSLPRISYVKAIDIYLVMCFVFVFAALLEYAAVNYLYWGKKSKRRKQKTQQDKSKGKIHDDYDLVEIDIDRASPIIGLYSNTSVNCRKSRITSFDETQQSNHVIDTQSPRIRPLVRGNPALYPSSYNRSPRPRRNYHFLNYLRTRTINLRHSIPHIQDVNDIDRWSRLCFPILFILFNALYWPYYIVRPQTFT</sequence>
<evidence type="ECO:0000259" key="21">
    <source>
        <dbReference type="Pfam" id="PF02931"/>
    </source>
</evidence>
<evidence type="ECO:0000256" key="3">
    <source>
        <dbReference type="ARBA" id="ARBA00022475"/>
    </source>
</evidence>
<evidence type="ECO:0000256" key="8">
    <source>
        <dbReference type="ARBA" id="ARBA00023065"/>
    </source>
</evidence>
<keyword evidence="17 20" id="KW-0407">Ion channel</keyword>
<keyword evidence="16" id="KW-1071">Ligand-gated ion channel</keyword>
<keyword evidence="13" id="KW-0325">Glycoprotein</keyword>
<dbReference type="Proteomes" id="UP000663836">
    <property type="component" value="Unassembled WGS sequence"/>
</dbReference>
<accession>A0A813YW92</accession>
<evidence type="ECO:0000256" key="6">
    <source>
        <dbReference type="ARBA" id="ARBA00022989"/>
    </source>
</evidence>
<comment type="caution">
    <text evidence="20">Lacks conserved residue(s) required for the propagation of feature annotation.</text>
</comment>
<evidence type="ECO:0000256" key="16">
    <source>
        <dbReference type="ARBA" id="ARBA00023286"/>
    </source>
</evidence>
<dbReference type="GO" id="GO:0045211">
    <property type="term" value="C:postsynaptic membrane"/>
    <property type="evidence" value="ECO:0007669"/>
    <property type="project" value="UniProtKB-SubCell"/>
</dbReference>
<evidence type="ECO:0000256" key="10">
    <source>
        <dbReference type="ARBA" id="ARBA00023157"/>
    </source>
</evidence>
<keyword evidence="7" id="KW-0770">Synapse</keyword>
<dbReference type="SUPFAM" id="SSF63712">
    <property type="entry name" value="Nicotinic receptor ligand binding domain-like"/>
    <property type="match status" value="1"/>
</dbReference>
<dbReference type="InterPro" id="IPR006029">
    <property type="entry name" value="Neurotrans-gated_channel_TM"/>
</dbReference>
<keyword evidence="6 20" id="KW-1133">Transmembrane helix</keyword>
<dbReference type="InterPro" id="IPR006202">
    <property type="entry name" value="Neur_chan_lig-bd"/>
</dbReference>
<name>A0A813YW92_9BILA</name>
<feature type="domain" description="Neurotransmitter-gated ion-channel ligand-binding" evidence="21">
    <location>
        <begin position="12"/>
        <end position="214"/>
    </location>
</feature>
<keyword evidence="9 20" id="KW-0472">Membrane</keyword>
<dbReference type="InterPro" id="IPR036719">
    <property type="entry name" value="Neuro-gated_channel_TM_sf"/>
</dbReference>
<dbReference type="Pfam" id="PF02932">
    <property type="entry name" value="Neur_chan_memb"/>
    <property type="match status" value="1"/>
</dbReference>
<dbReference type="EMBL" id="CAJOBD010002632">
    <property type="protein sequence ID" value="CAF3896600.1"/>
    <property type="molecule type" value="Genomic_DNA"/>
</dbReference>
<dbReference type="PRINTS" id="PR00252">
    <property type="entry name" value="NRIONCHANNEL"/>
</dbReference>
<evidence type="ECO:0000256" key="12">
    <source>
        <dbReference type="ARBA" id="ARBA00023173"/>
    </source>
</evidence>
<evidence type="ECO:0000256" key="4">
    <source>
        <dbReference type="ARBA" id="ARBA00022692"/>
    </source>
</evidence>
<evidence type="ECO:0000313" key="25">
    <source>
        <dbReference type="Proteomes" id="UP000663864"/>
    </source>
</evidence>
<evidence type="ECO:0000256" key="2">
    <source>
        <dbReference type="ARBA" id="ARBA00022448"/>
    </source>
</evidence>
<feature type="transmembrane region" description="Helical" evidence="20">
    <location>
        <begin position="280"/>
        <end position="304"/>
    </location>
</feature>
<dbReference type="Gene3D" id="2.70.170.10">
    <property type="entry name" value="Neurotransmitter-gated ion-channel ligand-binding domain"/>
    <property type="match status" value="1"/>
</dbReference>
<evidence type="ECO:0000256" key="19">
    <source>
        <dbReference type="ARBA" id="ARBA00071250"/>
    </source>
</evidence>
<dbReference type="CDD" id="cd19049">
    <property type="entry name" value="LGIC_TM_anion"/>
    <property type="match status" value="1"/>
</dbReference>
<dbReference type="PRINTS" id="PR00253">
    <property type="entry name" value="GABAARECEPTR"/>
</dbReference>
<feature type="transmembrane region" description="Helical" evidence="20">
    <location>
        <begin position="215"/>
        <end position="239"/>
    </location>
</feature>
<dbReference type="NCBIfam" id="TIGR00860">
    <property type="entry name" value="LIC"/>
    <property type="match status" value="1"/>
</dbReference>
<dbReference type="InterPro" id="IPR005437">
    <property type="entry name" value="GABRG-1/4"/>
</dbReference>
<keyword evidence="11" id="KW-0675">Receptor</keyword>
<dbReference type="Proteomes" id="UP000663864">
    <property type="component" value="Unassembled WGS sequence"/>
</dbReference>
<dbReference type="FunFam" id="2.70.170.10:FF:000021">
    <property type="entry name" value="Gamma-aminobutyric acid receptor isoform 3b"/>
    <property type="match status" value="1"/>
</dbReference>
<evidence type="ECO:0000256" key="20">
    <source>
        <dbReference type="RuleBase" id="RU000687"/>
    </source>
</evidence>
<evidence type="ECO:0000256" key="14">
    <source>
        <dbReference type="ARBA" id="ARBA00023214"/>
    </source>
</evidence>
<evidence type="ECO:0000256" key="7">
    <source>
        <dbReference type="ARBA" id="ARBA00023018"/>
    </source>
</evidence>
<reference evidence="23" key="1">
    <citation type="submission" date="2021-02" db="EMBL/GenBank/DDBJ databases">
        <authorList>
            <person name="Nowell W R."/>
        </authorList>
    </citation>
    <scope>NUCLEOTIDE SEQUENCE</scope>
</reference>
<dbReference type="InterPro" id="IPR018000">
    <property type="entry name" value="Neurotransmitter_ion_chnl_CS"/>
</dbReference>
<dbReference type="GO" id="GO:0004890">
    <property type="term" value="F:GABA-A receptor activity"/>
    <property type="evidence" value="ECO:0007669"/>
    <property type="project" value="InterPro"/>
</dbReference>
<dbReference type="Gene3D" id="1.20.58.390">
    <property type="entry name" value="Neurotransmitter-gated ion-channel transmembrane domain"/>
    <property type="match status" value="1"/>
</dbReference>